<dbReference type="InterPro" id="IPR035965">
    <property type="entry name" value="PAS-like_dom_sf"/>
</dbReference>
<dbReference type="InterPro" id="IPR035919">
    <property type="entry name" value="EAL_sf"/>
</dbReference>
<dbReference type="Pfam" id="PF00990">
    <property type="entry name" value="GGDEF"/>
    <property type="match status" value="1"/>
</dbReference>
<evidence type="ECO:0000256" key="2">
    <source>
        <dbReference type="SAM" id="Phobius"/>
    </source>
</evidence>
<dbReference type="InterPro" id="IPR001633">
    <property type="entry name" value="EAL_dom"/>
</dbReference>
<evidence type="ECO:0000256" key="1">
    <source>
        <dbReference type="SAM" id="Coils"/>
    </source>
</evidence>
<keyword evidence="2" id="KW-1133">Transmembrane helix</keyword>
<feature type="domain" description="EAL" evidence="4">
    <location>
        <begin position="784"/>
        <end position="1033"/>
    </location>
</feature>
<dbReference type="InterPro" id="IPR000014">
    <property type="entry name" value="PAS"/>
</dbReference>
<keyword evidence="2" id="KW-0812">Transmembrane</keyword>
<dbReference type="PROSITE" id="PS50887">
    <property type="entry name" value="GGDEF"/>
    <property type="match status" value="1"/>
</dbReference>
<evidence type="ECO:0000313" key="6">
    <source>
        <dbReference type="EMBL" id="GGI29632.1"/>
    </source>
</evidence>
<dbReference type="Gene3D" id="3.20.20.450">
    <property type="entry name" value="EAL domain"/>
    <property type="match status" value="1"/>
</dbReference>
<dbReference type="Pfam" id="PF13188">
    <property type="entry name" value="PAS_8"/>
    <property type="match status" value="1"/>
</dbReference>
<dbReference type="NCBIfam" id="TIGR00229">
    <property type="entry name" value="sensory_box"/>
    <property type="match status" value="1"/>
</dbReference>
<protein>
    <recommendedName>
        <fullName evidence="8">Diguanylate cyclase</fullName>
    </recommendedName>
</protein>
<keyword evidence="2" id="KW-0472">Membrane</keyword>
<gene>
    <name evidence="6" type="ORF">GCM10010987_55440</name>
</gene>
<proteinExistence type="predicted"/>
<evidence type="ECO:0008006" key="8">
    <source>
        <dbReference type="Google" id="ProtNLM"/>
    </source>
</evidence>
<feature type="domain" description="GGDEF" evidence="5">
    <location>
        <begin position="643"/>
        <end position="775"/>
    </location>
</feature>
<feature type="transmembrane region" description="Helical" evidence="2">
    <location>
        <begin position="114"/>
        <end position="134"/>
    </location>
</feature>
<evidence type="ECO:0000259" key="5">
    <source>
        <dbReference type="PROSITE" id="PS50887"/>
    </source>
</evidence>
<dbReference type="InterPro" id="IPR029787">
    <property type="entry name" value="Nucleotide_cyclase"/>
</dbReference>
<dbReference type="EMBL" id="BMHC01000015">
    <property type="protein sequence ID" value="GGI29632.1"/>
    <property type="molecule type" value="Genomic_DNA"/>
</dbReference>
<dbReference type="InterPro" id="IPR052155">
    <property type="entry name" value="Biofilm_reg_signaling"/>
</dbReference>
<reference evidence="6" key="2">
    <citation type="submission" date="2022-12" db="EMBL/GenBank/DDBJ databases">
        <authorList>
            <person name="Sun Q."/>
            <person name="Zhou Y."/>
        </authorList>
    </citation>
    <scope>NUCLEOTIDE SEQUENCE</scope>
    <source>
        <strain evidence="6">CGMCC 1.15034</strain>
    </source>
</reference>
<dbReference type="Proteomes" id="UP000625079">
    <property type="component" value="Unassembled WGS sequence"/>
</dbReference>
<dbReference type="AlphaFoldDB" id="A0AA87W9B3"/>
<dbReference type="SUPFAM" id="SSF55785">
    <property type="entry name" value="PYP-like sensor domain (PAS domain)"/>
    <property type="match status" value="3"/>
</dbReference>
<feature type="transmembrane region" description="Helical" evidence="2">
    <location>
        <begin position="72"/>
        <end position="93"/>
    </location>
</feature>
<evidence type="ECO:0000259" key="3">
    <source>
        <dbReference type="PROSITE" id="PS50112"/>
    </source>
</evidence>
<dbReference type="SMART" id="SM00267">
    <property type="entry name" value="GGDEF"/>
    <property type="match status" value="1"/>
</dbReference>
<dbReference type="SUPFAM" id="SSF141868">
    <property type="entry name" value="EAL domain-like"/>
    <property type="match status" value="1"/>
</dbReference>
<dbReference type="PROSITE" id="PS50883">
    <property type="entry name" value="EAL"/>
    <property type="match status" value="1"/>
</dbReference>
<dbReference type="SUPFAM" id="SSF55073">
    <property type="entry name" value="Nucleotide cyclase"/>
    <property type="match status" value="1"/>
</dbReference>
<reference evidence="6" key="1">
    <citation type="journal article" date="2014" name="Int. J. Syst. Evol. Microbiol.">
        <title>Complete genome sequence of Corynebacterium casei LMG S-19264T (=DSM 44701T), isolated from a smear-ripened cheese.</title>
        <authorList>
            <consortium name="US DOE Joint Genome Institute (JGI-PGF)"/>
            <person name="Walter F."/>
            <person name="Albersmeier A."/>
            <person name="Kalinowski J."/>
            <person name="Ruckert C."/>
        </authorList>
    </citation>
    <scope>NUCLEOTIDE SEQUENCE</scope>
    <source>
        <strain evidence="6">CGMCC 1.15034</strain>
    </source>
</reference>
<dbReference type="PANTHER" id="PTHR44757:SF2">
    <property type="entry name" value="BIOFILM ARCHITECTURE MAINTENANCE PROTEIN MBAA"/>
    <property type="match status" value="1"/>
</dbReference>
<sequence>MPLAFGRLGQQVMGFARLRNSFSVGDTTDPLGRSLLVEQFRVLREQVPVLYAVLLVNSISVGLFLPNTVSPWLRFALPGALLTACLFRLAQWLRLKKAEFTAEEAHRELARVRLATVVISSGFVIWILALFMVVDPALRASIALLLFMGCVGTAYCLGSFPPSSRLAMLIAGVPIGTLLLLSGEGMLVSVGINLLALLVLLARMISTNFRSFVKLVETHARLSEEGDRARAAEQTATAFAERFDRALNNMSQGLCFFDEDQRLIVCNRQYLEVYDLDPKLVRPGMQLNEIVDLRYSVGSAPKMEKQDYLVWRNSAAVIAAPSDTTVELTNGRIVRIRHRPMQGNGWVATHEDITDRHRTERALAEAKAAAEQAEAAARAAHAHLTEALDVVPEGLAVFDKDDRLVLWNHQYAEFYSASRQALAVGTLFETILRTGLAGGQYPDAAGREAEWFAERMAHHALPHHSHEQHLAGDRWIRVEERRTVDGGSIGVRIDITDLKRREASFRLLFEENPLPMWVVDAKTRHLIAVNGAMCRHYGYSRQELLAMFEHQLEYGEQQDTESDHGLHRTADGEAIEVVIESRPLIYEGRPAHVCVAFDVTERNRAQQRVSYLAGHDALTELPNRAALDQQIGAAIERADITDSPFAVLCIDLDHFKAINDRFGHAVGDAVLREASRRLQDAAQGSYVARVGGDEFVGITDRLPLPAAAELLATRMRAEFERPIEVDGHALKIDLCVGAAMYPRDADNAVSLLANADAALYRAKHEGRGGIRLFTSAMDQQLRDRRALEHDLRLAVERGELYLEYQPQQHRDGTLVAYEALVRWRHPVRGVIPPGEFIPIAEQSGTIAQIDDWVLMEACREAASWDRPLRIAVNVSAAQFRRENLDGEVRRALRESGLAATRLELEITEGVLIEDMSRAKRTMASLKALGILIALDDFGTGYSSLSYLEAFPLDRIKVDRSFVAALGQSERSLAIVRAVIGLAHGLGVPVLAEGIETEAQMSLLVEEGCDEMQGYLLGRPQRLESSDRNRNIPIRAVS</sequence>
<accession>A0AA87W9B3</accession>
<dbReference type="InterPro" id="IPR043128">
    <property type="entry name" value="Rev_trsase/Diguanyl_cyclase"/>
</dbReference>
<dbReference type="PANTHER" id="PTHR44757">
    <property type="entry name" value="DIGUANYLATE CYCLASE DGCP"/>
    <property type="match status" value="1"/>
</dbReference>
<dbReference type="SMART" id="SM00091">
    <property type="entry name" value="PAS"/>
    <property type="match status" value="3"/>
</dbReference>
<dbReference type="Pfam" id="PF00563">
    <property type="entry name" value="EAL"/>
    <property type="match status" value="1"/>
</dbReference>
<feature type="coiled-coil region" evidence="1">
    <location>
        <begin position="356"/>
        <end position="383"/>
    </location>
</feature>
<dbReference type="InterPro" id="IPR000160">
    <property type="entry name" value="GGDEF_dom"/>
</dbReference>
<dbReference type="CDD" id="cd01948">
    <property type="entry name" value="EAL"/>
    <property type="match status" value="1"/>
</dbReference>
<dbReference type="NCBIfam" id="TIGR00254">
    <property type="entry name" value="GGDEF"/>
    <property type="match status" value="1"/>
</dbReference>
<feature type="transmembrane region" description="Helical" evidence="2">
    <location>
        <begin position="187"/>
        <end position="205"/>
    </location>
</feature>
<evidence type="ECO:0000259" key="4">
    <source>
        <dbReference type="PROSITE" id="PS50883"/>
    </source>
</evidence>
<keyword evidence="1" id="KW-0175">Coiled coil</keyword>
<feature type="transmembrane region" description="Helical" evidence="2">
    <location>
        <begin position="49"/>
        <end position="66"/>
    </location>
</feature>
<comment type="caution">
    <text evidence="6">The sequence shown here is derived from an EMBL/GenBank/DDBJ whole genome shotgun (WGS) entry which is preliminary data.</text>
</comment>
<dbReference type="Gene3D" id="3.30.450.20">
    <property type="entry name" value="PAS domain"/>
    <property type="match status" value="3"/>
</dbReference>
<dbReference type="SMART" id="SM00052">
    <property type="entry name" value="EAL"/>
    <property type="match status" value="1"/>
</dbReference>
<dbReference type="Gene3D" id="3.30.70.270">
    <property type="match status" value="1"/>
</dbReference>
<organism evidence="6 7">
    <name type="scientific">Bradyrhizobium guangdongense</name>
    <dbReference type="NCBI Taxonomy" id="1325090"/>
    <lineage>
        <taxon>Bacteria</taxon>
        <taxon>Pseudomonadati</taxon>
        <taxon>Pseudomonadota</taxon>
        <taxon>Alphaproteobacteria</taxon>
        <taxon>Hyphomicrobiales</taxon>
        <taxon>Nitrobacteraceae</taxon>
        <taxon>Bradyrhizobium</taxon>
    </lineage>
</organism>
<evidence type="ECO:0000313" key="7">
    <source>
        <dbReference type="Proteomes" id="UP000625079"/>
    </source>
</evidence>
<dbReference type="Pfam" id="PF12860">
    <property type="entry name" value="PAS_7"/>
    <property type="match status" value="2"/>
</dbReference>
<dbReference type="CDD" id="cd01949">
    <property type="entry name" value="GGDEF"/>
    <property type="match status" value="1"/>
</dbReference>
<name>A0AA87W9B3_9BRAD</name>
<dbReference type="PROSITE" id="PS50112">
    <property type="entry name" value="PAS"/>
    <property type="match status" value="1"/>
</dbReference>
<feature type="domain" description="PAS" evidence="3">
    <location>
        <begin position="501"/>
        <end position="545"/>
    </location>
</feature>
<feature type="transmembrane region" description="Helical" evidence="2">
    <location>
        <begin position="140"/>
        <end position="158"/>
    </location>
</feature>